<evidence type="ECO:0000313" key="1">
    <source>
        <dbReference type="EMBL" id="JAA79801.1"/>
    </source>
</evidence>
<organism evidence="1">
    <name type="scientific">Pararge aegeria</name>
    <name type="common">speckled wood butterfly</name>
    <dbReference type="NCBI Taxonomy" id="116150"/>
    <lineage>
        <taxon>Eukaryota</taxon>
        <taxon>Metazoa</taxon>
        <taxon>Ecdysozoa</taxon>
        <taxon>Arthropoda</taxon>
        <taxon>Hexapoda</taxon>
        <taxon>Insecta</taxon>
        <taxon>Pterygota</taxon>
        <taxon>Neoptera</taxon>
        <taxon>Endopterygota</taxon>
        <taxon>Lepidoptera</taxon>
        <taxon>Glossata</taxon>
        <taxon>Ditrysia</taxon>
        <taxon>Papilionoidea</taxon>
        <taxon>Nymphalidae</taxon>
        <taxon>Satyrinae</taxon>
        <taxon>Satyrini</taxon>
        <taxon>Parargina</taxon>
        <taxon>Pararge</taxon>
    </lineage>
</organism>
<accession>S4NM53</accession>
<protein>
    <submittedName>
        <fullName evidence="1">Uncharacterized protein</fullName>
    </submittedName>
</protein>
<proteinExistence type="predicted"/>
<dbReference type="AlphaFoldDB" id="S4NM53"/>
<feature type="non-terminal residue" evidence="1">
    <location>
        <position position="1"/>
    </location>
</feature>
<dbReference type="EMBL" id="GAIX01012759">
    <property type="protein sequence ID" value="JAA79801.1"/>
    <property type="molecule type" value="Transcribed_RNA"/>
</dbReference>
<feature type="non-terminal residue" evidence="1">
    <location>
        <position position="87"/>
    </location>
</feature>
<name>S4NM53_9NEOP</name>
<sequence length="87" mass="9825">EHTSSPLSVPIARLIVPIGPYLSTSRSRSLSRSRRSLSRSYRSWRSRRSRSLRSRGDGCLLRSALALRRASHTGERARFSAQRGRSS</sequence>
<reference evidence="1" key="2">
    <citation type="submission" date="2013-05" db="EMBL/GenBank/DDBJ databases">
        <authorList>
            <person name="Carter J.-M."/>
            <person name="Baker S.C."/>
            <person name="Pink R."/>
            <person name="Carter D.R.F."/>
            <person name="Collins A."/>
            <person name="Tomlin J."/>
            <person name="Gibbs M."/>
            <person name="Breuker C.J."/>
        </authorList>
    </citation>
    <scope>NUCLEOTIDE SEQUENCE</scope>
    <source>
        <tissue evidence="1">Ovary</tissue>
    </source>
</reference>
<reference evidence="1" key="1">
    <citation type="journal article" date="2013" name="BMC Genomics">
        <title>Unscrambling butterfly oogenesis.</title>
        <authorList>
            <person name="Carter J.M."/>
            <person name="Baker S.C."/>
            <person name="Pink R."/>
            <person name="Carter D.R."/>
            <person name="Collins A."/>
            <person name="Tomlin J."/>
            <person name="Gibbs M."/>
            <person name="Breuker C.J."/>
        </authorList>
    </citation>
    <scope>NUCLEOTIDE SEQUENCE</scope>
    <source>
        <tissue evidence="1">Ovary</tissue>
    </source>
</reference>